<reference evidence="2 3" key="1">
    <citation type="submission" date="2017-03" db="EMBL/GenBank/DDBJ databases">
        <title>WGS assembly of Porphyra umbilicalis.</title>
        <authorList>
            <person name="Brawley S.H."/>
            <person name="Blouin N.A."/>
            <person name="Ficko-Blean E."/>
            <person name="Wheeler G.L."/>
            <person name="Lohr M."/>
            <person name="Goodson H.V."/>
            <person name="Jenkins J.W."/>
            <person name="Blaby-Haas C.E."/>
            <person name="Helliwell K.E."/>
            <person name="Chan C."/>
            <person name="Marriage T."/>
            <person name="Bhattacharya D."/>
            <person name="Klein A.S."/>
            <person name="Badis Y."/>
            <person name="Brodie J."/>
            <person name="Cao Y."/>
            <person name="Collen J."/>
            <person name="Dittami S.M."/>
            <person name="Gachon C.M."/>
            <person name="Green B.R."/>
            <person name="Karpowicz S."/>
            <person name="Kim J.W."/>
            <person name="Kudahl U."/>
            <person name="Lin S."/>
            <person name="Michel G."/>
            <person name="Mittag M."/>
            <person name="Olson B.J."/>
            <person name="Pangilinan J."/>
            <person name="Peng Y."/>
            <person name="Qiu H."/>
            <person name="Shu S."/>
            <person name="Singer J.T."/>
            <person name="Smith A.G."/>
            <person name="Sprecher B.N."/>
            <person name="Wagner V."/>
            <person name="Wang W."/>
            <person name="Wang Z.-Y."/>
            <person name="Yan J."/>
            <person name="Yarish C."/>
            <person name="Zoeuner-Riek S."/>
            <person name="Zhuang Y."/>
            <person name="Zou Y."/>
            <person name="Lindquist E.A."/>
            <person name="Grimwood J."/>
            <person name="Barry K."/>
            <person name="Rokhsar D.S."/>
            <person name="Schmutz J."/>
            <person name="Stiller J.W."/>
            <person name="Grossman A.R."/>
            <person name="Prochnik S.E."/>
        </authorList>
    </citation>
    <scope>NUCLEOTIDE SEQUENCE [LARGE SCALE GENOMIC DNA]</scope>
    <source>
        <strain evidence="2">4086291</strain>
    </source>
</reference>
<evidence type="ECO:0000256" key="1">
    <source>
        <dbReference type="SAM" id="MobiDB-lite"/>
    </source>
</evidence>
<proteinExistence type="predicted"/>
<feature type="region of interest" description="Disordered" evidence="1">
    <location>
        <begin position="312"/>
        <end position="331"/>
    </location>
</feature>
<dbReference type="EMBL" id="KV918878">
    <property type="protein sequence ID" value="OSX76144.1"/>
    <property type="molecule type" value="Genomic_DNA"/>
</dbReference>
<feature type="compositionally biased region" description="Gly residues" evidence="1">
    <location>
        <begin position="181"/>
        <end position="192"/>
    </location>
</feature>
<dbReference type="PROSITE" id="PS00104">
    <property type="entry name" value="EPSP_SYNTHASE_1"/>
    <property type="match status" value="1"/>
</dbReference>
<name>A0A1X6P5N5_PORUM</name>
<protein>
    <submittedName>
        <fullName evidence="2">Uncharacterized protein</fullName>
    </submittedName>
</protein>
<organism evidence="2 3">
    <name type="scientific">Porphyra umbilicalis</name>
    <name type="common">Purple laver</name>
    <name type="synonym">Red alga</name>
    <dbReference type="NCBI Taxonomy" id="2786"/>
    <lineage>
        <taxon>Eukaryota</taxon>
        <taxon>Rhodophyta</taxon>
        <taxon>Bangiophyceae</taxon>
        <taxon>Bangiales</taxon>
        <taxon>Bangiaceae</taxon>
        <taxon>Porphyra</taxon>
    </lineage>
</organism>
<dbReference type="InterPro" id="IPR023193">
    <property type="entry name" value="EPSP_synthase_CS"/>
</dbReference>
<accession>A0A1X6P5N5</accession>
<feature type="compositionally biased region" description="Basic residues" evidence="1">
    <location>
        <begin position="193"/>
        <end position="202"/>
    </location>
</feature>
<feature type="region of interest" description="Disordered" evidence="1">
    <location>
        <begin position="158"/>
        <end position="209"/>
    </location>
</feature>
<sequence length="331" mass="34246">MRSVSAVGEESRKLAERIQDARLTRAAAASAADAAAATRRAWADVDAEYHVTDRVSAARTSAGETVATVDAQLHVSERVGEAVTVLRRGAGDLDASLGVTSGLSAMAASVGGATRKIAGEVDETWNVSTRARVAAATALENESVRSVWATWSSWVAPLSGGSSSAAPPPQRRPSRAPAPPGGRGGGATGLGRGRQHRGRPNGKSRDVRAPVCAPLGAAGAGTSVRPTAGVVRWGGGTVRGGALRGRCWGSGTSWRQQCGLTPTTTPPLSWLDSAAVCLRFLVFFESPTGPMATALIDRWAKRVSRAIRKTDTGVTDSTTKETTGPTCRQQL</sequence>
<gene>
    <name evidence="2" type="ORF">BU14_0205s0020</name>
</gene>
<evidence type="ECO:0000313" key="3">
    <source>
        <dbReference type="Proteomes" id="UP000218209"/>
    </source>
</evidence>
<feature type="compositionally biased region" description="Pro residues" evidence="1">
    <location>
        <begin position="166"/>
        <end position="180"/>
    </location>
</feature>
<evidence type="ECO:0000313" key="2">
    <source>
        <dbReference type="EMBL" id="OSX76144.1"/>
    </source>
</evidence>
<keyword evidence="3" id="KW-1185">Reference proteome</keyword>
<dbReference type="AlphaFoldDB" id="A0A1X6P5N5"/>
<dbReference type="Proteomes" id="UP000218209">
    <property type="component" value="Unassembled WGS sequence"/>
</dbReference>